<dbReference type="AlphaFoldDB" id="A0AAV4E0N1"/>
<evidence type="ECO:0000313" key="2">
    <source>
        <dbReference type="Proteomes" id="UP000735302"/>
    </source>
</evidence>
<name>A0AAV4E0N1_9GAST</name>
<reference evidence="1 2" key="1">
    <citation type="journal article" date="2021" name="Elife">
        <title>Chloroplast acquisition without the gene transfer in kleptoplastic sea slugs, Plakobranchus ocellatus.</title>
        <authorList>
            <person name="Maeda T."/>
            <person name="Takahashi S."/>
            <person name="Yoshida T."/>
            <person name="Shimamura S."/>
            <person name="Takaki Y."/>
            <person name="Nagai Y."/>
            <person name="Toyoda A."/>
            <person name="Suzuki Y."/>
            <person name="Arimoto A."/>
            <person name="Ishii H."/>
            <person name="Satoh N."/>
            <person name="Nishiyama T."/>
            <person name="Hasebe M."/>
            <person name="Maruyama T."/>
            <person name="Minagawa J."/>
            <person name="Obokata J."/>
            <person name="Shigenobu S."/>
        </authorList>
    </citation>
    <scope>NUCLEOTIDE SEQUENCE [LARGE SCALE GENOMIC DNA]</scope>
</reference>
<dbReference type="EMBL" id="BLXT01008584">
    <property type="protein sequence ID" value="GFO50177.1"/>
    <property type="molecule type" value="Genomic_DNA"/>
</dbReference>
<gene>
    <name evidence="1" type="ORF">PoB_007668200</name>
</gene>
<proteinExistence type="predicted"/>
<accession>A0AAV4E0N1</accession>
<sequence>MLRMRQLTQTAIYWSRIDTNIEDTARHCVACSEHKRVPLKRHLILGSPQRRHISVQQLPRPQLPGHDESFLQVPVPPHMSSISNKFSTRKLDRDFAALWIFTCHCH</sequence>
<protein>
    <recommendedName>
        <fullName evidence="3">Integrase zinc-binding domain-containing protein</fullName>
    </recommendedName>
</protein>
<comment type="caution">
    <text evidence="1">The sequence shown here is derived from an EMBL/GenBank/DDBJ whole genome shotgun (WGS) entry which is preliminary data.</text>
</comment>
<organism evidence="1 2">
    <name type="scientific">Plakobranchus ocellatus</name>
    <dbReference type="NCBI Taxonomy" id="259542"/>
    <lineage>
        <taxon>Eukaryota</taxon>
        <taxon>Metazoa</taxon>
        <taxon>Spiralia</taxon>
        <taxon>Lophotrochozoa</taxon>
        <taxon>Mollusca</taxon>
        <taxon>Gastropoda</taxon>
        <taxon>Heterobranchia</taxon>
        <taxon>Euthyneura</taxon>
        <taxon>Panpulmonata</taxon>
        <taxon>Sacoglossa</taxon>
        <taxon>Placobranchoidea</taxon>
        <taxon>Plakobranchidae</taxon>
        <taxon>Plakobranchus</taxon>
    </lineage>
</organism>
<evidence type="ECO:0000313" key="1">
    <source>
        <dbReference type="EMBL" id="GFO50177.1"/>
    </source>
</evidence>
<evidence type="ECO:0008006" key="3">
    <source>
        <dbReference type="Google" id="ProtNLM"/>
    </source>
</evidence>
<keyword evidence="2" id="KW-1185">Reference proteome</keyword>
<dbReference type="Proteomes" id="UP000735302">
    <property type="component" value="Unassembled WGS sequence"/>
</dbReference>